<accession>A0A4V1LGB3</accession>
<dbReference type="Proteomes" id="UP000290649">
    <property type="component" value="Unassembled WGS sequence"/>
</dbReference>
<dbReference type="EMBL" id="QOUX01000042">
    <property type="protein sequence ID" value="RXI99971.1"/>
    <property type="molecule type" value="Genomic_DNA"/>
</dbReference>
<protein>
    <submittedName>
        <fullName evidence="3">Uncharacterized protein</fullName>
    </submittedName>
</protein>
<evidence type="ECO:0000256" key="2">
    <source>
        <dbReference type="SAM" id="Phobius"/>
    </source>
</evidence>
<organism evidence="3 4">
    <name type="scientific">Anaerobacillus alkaliphilus</name>
    <dbReference type="NCBI Taxonomy" id="1548597"/>
    <lineage>
        <taxon>Bacteria</taxon>
        <taxon>Bacillati</taxon>
        <taxon>Bacillota</taxon>
        <taxon>Bacilli</taxon>
        <taxon>Bacillales</taxon>
        <taxon>Bacillaceae</taxon>
        <taxon>Anaerobacillus</taxon>
    </lineage>
</organism>
<evidence type="ECO:0000313" key="3">
    <source>
        <dbReference type="EMBL" id="RXI99971.1"/>
    </source>
</evidence>
<keyword evidence="2" id="KW-0812">Transmembrane</keyword>
<feature type="coiled-coil region" evidence="1">
    <location>
        <begin position="3"/>
        <end position="30"/>
    </location>
</feature>
<reference evidence="3 4" key="1">
    <citation type="journal article" date="2019" name="Int. J. Syst. Evol. Microbiol.">
        <title>Anaerobacillus alkaliphilus sp. nov., a novel alkaliphilic and moderately halophilic bacterium.</title>
        <authorList>
            <person name="Borsodi A.K."/>
            <person name="Aszalos J.M."/>
            <person name="Bihari P."/>
            <person name="Nagy I."/>
            <person name="Schumann P."/>
            <person name="Sproer C."/>
            <person name="Kovacs A.L."/>
            <person name="Boka K."/>
            <person name="Dobosy P."/>
            <person name="Ovari M."/>
            <person name="Szili-Kovacs T."/>
            <person name="Toth E."/>
        </authorList>
    </citation>
    <scope>NUCLEOTIDE SEQUENCE [LARGE SCALE GENOMIC DNA]</scope>
    <source>
        <strain evidence="3 4">B16-10</strain>
    </source>
</reference>
<feature type="transmembrane region" description="Helical" evidence="2">
    <location>
        <begin position="81"/>
        <end position="98"/>
    </location>
</feature>
<dbReference type="OrthoDB" id="2971540at2"/>
<dbReference type="AlphaFoldDB" id="A0A4V1LGB3"/>
<proteinExistence type="predicted"/>
<dbReference type="RefSeq" id="WP_129078825.1">
    <property type="nucleotide sequence ID" value="NZ_QOUX01000042.1"/>
</dbReference>
<gene>
    <name evidence="3" type="ORF">DS745_13955</name>
</gene>
<keyword evidence="2" id="KW-0472">Membrane</keyword>
<evidence type="ECO:0000313" key="4">
    <source>
        <dbReference type="Proteomes" id="UP000290649"/>
    </source>
</evidence>
<keyword evidence="2" id="KW-1133">Transmembrane helix</keyword>
<sequence length="99" mass="11427">MEKNDMIEEINELKTKVVLLEDKLKQLDDLPSSEKTENMIKRSIEKLPNEDKIIVMIQDTVKKEGLVTDETVEKKLAKLKLWIYVSVVGIVGLSLRIFL</sequence>
<keyword evidence="4" id="KW-1185">Reference proteome</keyword>
<evidence type="ECO:0000256" key="1">
    <source>
        <dbReference type="SAM" id="Coils"/>
    </source>
</evidence>
<keyword evidence="1" id="KW-0175">Coiled coil</keyword>
<comment type="caution">
    <text evidence="3">The sequence shown here is derived from an EMBL/GenBank/DDBJ whole genome shotgun (WGS) entry which is preliminary data.</text>
</comment>
<name>A0A4V1LGB3_9BACI</name>